<comment type="subcellular location">
    <subcellularLocation>
        <location evidence="13">Cytoplasm</location>
    </subcellularLocation>
</comment>
<dbReference type="Pfam" id="PF03129">
    <property type="entry name" value="HGTP_anticodon"/>
    <property type="match status" value="1"/>
</dbReference>
<evidence type="ECO:0000259" key="14">
    <source>
        <dbReference type="PROSITE" id="PS50862"/>
    </source>
</evidence>
<evidence type="ECO:0000313" key="17">
    <source>
        <dbReference type="Proteomes" id="UP000727456"/>
    </source>
</evidence>
<keyword evidence="2 13" id="KW-0963">Cytoplasm</keyword>
<gene>
    <name evidence="13" type="primary">thrS</name>
    <name evidence="16" type="ORF">FHS31_003118</name>
</gene>
<evidence type="ECO:0000256" key="1">
    <source>
        <dbReference type="ARBA" id="ARBA00008226"/>
    </source>
</evidence>
<evidence type="ECO:0000256" key="7">
    <source>
        <dbReference type="ARBA" id="ARBA00022833"/>
    </source>
</evidence>
<dbReference type="InterPro" id="IPR002314">
    <property type="entry name" value="aa-tRNA-synt_IIb"/>
</dbReference>
<dbReference type="PROSITE" id="PS51880">
    <property type="entry name" value="TGS"/>
    <property type="match status" value="1"/>
</dbReference>
<dbReference type="InterPro" id="IPR047246">
    <property type="entry name" value="ThrRS_anticodon"/>
</dbReference>
<dbReference type="RefSeq" id="WP_167075145.1">
    <property type="nucleotide sequence ID" value="NZ_JAAOZC010000011.1"/>
</dbReference>
<evidence type="ECO:0000256" key="2">
    <source>
        <dbReference type="ARBA" id="ARBA00022490"/>
    </source>
</evidence>
<evidence type="ECO:0000256" key="4">
    <source>
        <dbReference type="ARBA" id="ARBA00022598"/>
    </source>
</evidence>
<organism evidence="16 17">
    <name type="scientific">Sphingomonas vulcanisoli</name>
    <dbReference type="NCBI Taxonomy" id="1658060"/>
    <lineage>
        <taxon>Bacteria</taxon>
        <taxon>Pseudomonadati</taxon>
        <taxon>Pseudomonadota</taxon>
        <taxon>Alphaproteobacteria</taxon>
        <taxon>Sphingomonadales</taxon>
        <taxon>Sphingomonadaceae</taxon>
        <taxon>Sphingomonas</taxon>
    </lineage>
</organism>
<keyword evidence="17" id="KW-1185">Reference proteome</keyword>
<feature type="domain" description="Aminoacyl-transfer RNA synthetases class-II family profile" evidence="14">
    <location>
        <begin position="249"/>
        <end position="560"/>
    </location>
</feature>
<dbReference type="InterPro" id="IPR045864">
    <property type="entry name" value="aa-tRNA-synth_II/BPL/LPL"/>
</dbReference>
<keyword evidence="4 13" id="KW-0436">Ligase</keyword>
<evidence type="ECO:0000256" key="6">
    <source>
        <dbReference type="ARBA" id="ARBA00022741"/>
    </source>
</evidence>
<keyword evidence="6 13" id="KW-0547">Nucleotide-binding</keyword>
<dbReference type="GO" id="GO:0004829">
    <property type="term" value="F:threonine-tRNA ligase activity"/>
    <property type="evidence" value="ECO:0007669"/>
    <property type="project" value="UniProtKB-EC"/>
</dbReference>
<evidence type="ECO:0000256" key="12">
    <source>
        <dbReference type="ARBA" id="ARBA00049515"/>
    </source>
</evidence>
<comment type="subunit">
    <text evidence="13">Homodimer.</text>
</comment>
<dbReference type="CDD" id="cd00860">
    <property type="entry name" value="ThrRS_anticodon"/>
    <property type="match status" value="1"/>
</dbReference>
<dbReference type="EMBL" id="JAAOZC010000011">
    <property type="protein sequence ID" value="NIJ09486.1"/>
    <property type="molecule type" value="Genomic_DNA"/>
</dbReference>
<feature type="domain" description="TGS" evidence="15">
    <location>
        <begin position="3"/>
        <end position="64"/>
    </location>
</feature>
<dbReference type="InterPro" id="IPR012676">
    <property type="entry name" value="TGS-like"/>
</dbReference>
<dbReference type="InterPro" id="IPR004095">
    <property type="entry name" value="TGS"/>
</dbReference>
<dbReference type="PRINTS" id="PR01047">
    <property type="entry name" value="TRNASYNTHTHR"/>
</dbReference>
<dbReference type="InterPro" id="IPR018163">
    <property type="entry name" value="Thr/Ala-tRNA-synth_IIc_edit"/>
</dbReference>
<dbReference type="InterPro" id="IPR033728">
    <property type="entry name" value="ThrRS_core"/>
</dbReference>
<dbReference type="NCBIfam" id="TIGR00418">
    <property type="entry name" value="thrS"/>
    <property type="match status" value="1"/>
</dbReference>
<keyword evidence="8 13" id="KW-0067">ATP-binding</keyword>
<dbReference type="SUPFAM" id="SSF55186">
    <property type="entry name" value="ThrRS/AlaRS common domain"/>
    <property type="match status" value="1"/>
</dbReference>
<dbReference type="Pfam" id="PF07973">
    <property type="entry name" value="tRNA_SAD"/>
    <property type="match status" value="1"/>
</dbReference>
<dbReference type="Gene3D" id="3.30.930.10">
    <property type="entry name" value="Bira Bifunctional Protein, Domain 2"/>
    <property type="match status" value="1"/>
</dbReference>
<evidence type="ECO:0000259" key="15">
    <source>
        <dbReference type="PROSITE" id="PS51880"/>
    </source>
</evidence>
<dbReference type="CDD" id="cd00771">
    <property type="entry name" value="ThrRS_core"/>
    <property type="match status" value="1"/>
</dbReference>
<dbReference type="InterPro" id="IPR036621">
    <property type="entry name" value="Anticodon-bd_dom_sf"/>
</dbReference>
<proteinExistence type="inferred from homology"/>
<comment type="caution">
    <text evidence="13">Lacks conserved residue(s) required for the propagation of feature annotation.</text>
</comment>
<dbReference type="PANTHER" id="PTHR11451:SF44">
    <property type="entry name" value="THREONINE--TRNA LIGASE, CHLOROPLASTIC_MITOCHONDRIAL 2"/>
    <property type="match status" value="1"/>
</dbReference>
<keyword evidence="5 13" id="KW-0479">Metal-binding</keyword>
<dbReference type="PANTHER" id="PTHR11451">
    <property type="entry name" value="THREONINE-TRNA LIGASE"/>
    <property type="match status" value="1"/>
</dbReference>
<dbReference type="InterPro" id="IPR012675">
    <property type="entry name" value="Beta-grasp_dom_sf"/>
</dbReference>
<sequence length="664" mass="74804">MTEMLSITLPDGSSRAVPLGTTPADIAAAIGPGLAKAAIAARVDGELRDINRPLEHDAQLALVTARDERDALELARHDYAHVLAEAVQHLFPGTQITFGPSTDDGFYYDFAPKDRPFTEEDLPAIEAEMRAIIARDEKLVREVWERDKLIALWKQQGETFKAEWAGELPEGEELTVYRAGTFLDMCRGPHLASTGKLDPQAFKLTRVSGAYWRGDQKNAMLSRIYGTGWLSKKQLDAHLVRLEEAAKRDHRRIAQEMDLFHLQQEAHGSVFWHPKGYLLWRQLEAYMRRRLDLADYVEVKTPQLMDARQWEQSGHWGKYRENMFVVPDEIPNAEDEGAIISADADMMALKPMNCPAHVLIFKQGIKSYRDLPMRMAEFGCCHRNEAHGALHGIMRVRQFTQDDAHIFVREDQLIAEVRSFCELLDSIYADLGFADYAIKLALRPEKRFGDDAMWDKAEEELRQAVMGADIRQSIKDGFEELPGEGAFYAPKLEYHLTDAIGRTWQVGTMQSDRVLPERLDASYVGEDGARHRPVMLHRAILGTFERFIGILIEHHAGRFPLWLSPVQAVVATIVSDADGYAAEVVTRLKAAGLRAETDTRNEKINYKVREHSLAKVPALLVVGKREAEEGTVAIRRLGSEGQQILKLDEAIAALVAEATPPDLR</sequence>
<keyword evidence="10 13" id="KW-0648">Protein biosynthesis</keyword>
<comment type="cofactor">
    <cofactor evidence="13">
        <name>Zn(2+)</name>
        <dbReference type="ChEBI" id="CHEBI:29105"/>
    </cofactor>
    <text evidence="13">Binds 1 zinc ion per subunit.</text>
</comment>
<comment type="caution">
    <text evidence="16">The sequence shown here is derived from an EMBL/GenBank/DDBJ whole genome shotgun (WGS) entry which is preliminary data.</text>
</comment>
<dbReference type="SUPFAM" id="SSF52954">
    <property type="entry name" value="Class II aaRS ABD-related"/>
    <property type="match status" value="1"/>
</dbReference>
<accession>A0ABX0TVL8</accession>
<dbReference type="EC" id="6.1.1.3" evidence="13"/>
<comment type="catalytic activity">
    <reaction evidence="12 13">
        <text>tRNA(Thr) + L-threonine + ATP = L-threonyl-tRNA(Thr) + AMP + diphosphate + H(+)</text>
        <dbReference type="Rhea" id="RHEA:24624"/>
        <dbReference type="Rhea" id="RHEA-COMP:9670"/>
        <dbReference type="Rhea" id="RHEA-COMP:9704"/>
        <dbReference type="ChEBI" id="CHEBI:15378"/>
        <dbReference type="ChEBI" id="CHEBI:30616"/>
        <dbReference type="ChEBI" id="CHEBI:33019"/>
        <dbReference type="ChEBI" id="CHEBI:57926"/>
        <dbReference type="ChEBI" id="CHEBI:78442"/>
        <dbReference type="ChEBI" id="CHEBI:78534"/>
        <dbReference type="ChEBI" id="CHEBI:456215"/>
        <dbReference type="EC" id="6.1.1.3"/>
    </reaction>
</comment>
<dbReference type="Gene3D" id="3.40.50.800">
    <property type="entry name" value="Anticodon-binding domain"/>
    <property type="match status" value="1"/>
</dbReference>
<dbReference type="Pfam" id="PF02824">
    <property type="entry name" value="TGS"/>
    <property type="match status" value="1"/>
</dbReference>
<evidence type="ECO:0000256" key="11">
    <source>
        <dbReference type="ARBA" id="ARBA00023146"/>
    </source>
</evidence>
<keyword evidence="7 13" id="KW-0862">Zinc</keyword>
<dbReference type="HAMAP" id="MF_00184">
    <property type="entry name" value="Thr_tRNA_synth"/>
    <property type="match status" value="1"/>
</dbReference>
<keyword evidence="9 13" id="KW-0694">RNA-binding</keyword>
<dbReference type="Gene3D" id="3.30.980.10">
    <property type="entry name" value="Threonyl-trna Synthetase, Chain A, domain 2"/>
    <property type="match status" value="1"/>
</dbReference>
<feature type="binding site" evidence="13">
    <location>
        <position position="537"/>
    </location>
    <ligand>
        <name>Zn(2+)</name>
        <dbReference type="ChEBI" id="CHEBI:29105"/>
        <note>catalytic</note>
    </ligand>
</feature>
<dbReference type="SMART" id="SM00863">
    <property type="entry name" value="tRNA_SAD"/>
    <property type="match status" value="1"/>
</dbReference>
<dbReference type="InterPro" id="IPR012947">
    <property type="entry name" value="tRNA_SAD"/>
</dbReference>
<reference evidence="16 17" key="1">
    <citation type="submission" date="2020-03" db="EMBL/GenBank/DDBJ databases">
        <title>Genomic Encyclopedia of Type Strains, Phase III (KMG-III): the genomes of soil and plant-associated and newly described type strains.</title>
        <authorList>
            <person name="Whitman W."/>
        </authorList>
    </citation>
    <scope>NUCLEOTIDE SEQUENCE [LARGE SCALE GENOMIC DNA]</scope>
    <source>
        <strain evidence="16 17">CECT 8804</strain>
    </source>
</reference>
<dbReference type="InterPro" id="IPR006195">
    <property type="entry name" value="aa-tRNA-synth_II"/>
</dbReference>
<evidence type="ECO:0000256" key="8">
    <source>
        <dbReference type="ARBA" id="ARBA00022840"/>
    </source>
</evidence>
<evidence type="ECO:0000256" key="13">
    <source>
        <dbReference type="HAMAP-Rule" id="MF_00184"/>
    </source>
</evidence>
<dbReference type="CDD" id="cd01667">
    <property type="entry name" value="TGS_ThrRS"/>
    <property type="match status" value="1"/>
</dbReference>
<feature type="binding site" evidence="13">
    <location>
        <position position="405"/>
    </location>
    <ligand>
        <name>Zn(2+)</name>
        <dbReference type="ChEBI" id="CHEBI:29105"/>
        <note>catalytic</note>
    </ligand>
</feature>
<keyword evidence="3 13" id="KW-0820">tRNA-binding</keyword>
<comment type="similarity">
    <text evidence="1 13">Belongs to the class-II aminoacyl-tRNA synthetase family.</text>
</comment>
<evidence type="ECO:0000256" key="5">
    <source>
        <dbReference type="ARBA" id="ARBA00022723"/>
    </source>
</evidence>
<evidence type="ECO:0000256" key="3">
    <source>
        <dbReference type="ARBA" id="ARBA00022555"/>
    </source>
</evidence>
<dbReference type="PROSITE" id="PS50862">
    <property type="entry name" value="AA_TRNA_LIGASE_II"/>
    <property type="match status" value="1"/>
</dbReference>
<feature type="binding site" evidence="13">
    <location>
        <position position="354"/>
    </location>
    <ligand>
        <name>Zn(2+)</name>
        <dbReference type="ChEBI" id="CHEBI:29105"/>
        <note>catalytic</note>
    </ligand>
</feature>
<evidence type="ECO:0000256" key="9">
    <source>
        <dbReference type="ARBA" id="ARBA00022884"/>
    </source>
</evidence>
<evidence type="ECO:0000256" key="10">
    <source>
        <dbReference type="ARBA" id="ARBA00022917"/>
    </source>
</evidence>
<dbReference type="Gene3D" id="3.30.54.20">
    <property type="match status" value="1"/>
</dbReference>
<evidence type="ECO:0000313" key="16">
    <source>
        <dbReference type="EMBL" id="NIJ09486.1"/>
    </source>
</evidence>
<dbReference type="SUPFAM" id="SSF55681">
    <property type="entry name" value="Class II aaRS and biotin synthetases"/>
    <property type="match status" value="1"/>
</dbReference>
<keyword evidence="11 13" id="KW-0030">Aminoacyl-tRNA synthetase</keyword>
<dbReference type="SUPFAM" id="SSF81271">
    <property type="entry name" value="TGS-like"/>
    <property type="match status" value="1"/>
</dbReference>
<protein>
    <recommendedName>
        <fullName evidence="13">Threonine--tRNA ligase</fullName>
        <ecNumber evidence="13">6.1.1.3</ecNumber>
    </recommendedName>
    <alternativeName>
        <fullName evidence="13">Threonyl-tRNA synthetase</fullName>
        <shortName evidence="13">ThrRS</shortName>
    </alternativeName>
</protein>
<dbReference type="Gene3D" id="3.10.20.30">
    <property type="match status" value="1"/>
</dbReference>
<dbReference type="InterPro" id="IPR004154">
    <property type="entry name" value="Anticodon-bd"/>
</dbReference>
<dbReference type="InterPro" id="IPR002320">
    <property type="entry name" value="Thr-tRNA-ligase_IIa"/>
</dbReference>
<name>A0ABX0TVL8_9SPHN</name>
<dbReference type="Pfam" id="PF00587">
    <property type="entry name" value="tRNA-synt_2b"/>
    <property type="match status" value="1"/>
</dbReference>
<dbReference type="Proteomes" id="UP000727456">
    <property type="component" value="Unassembled WGS sequence"/>
</dbReference>